<accession>A0A2B4RFI2</accession>
<dbReference type="AlphaFoldDB" id="A0A2B4RFI2"/>
<dbReference type="Pfam" id="PF00005">
    <property type="entry name" value="ABC_tran"/>
    <property type="match status" value="1"/>
</dbReference>
<dbReference type="GO" id="GO:0016020">
    <property type="term" value="C:membrane"/>
    <property type="evidence" value="ECO:0007669"/>
    <property type="project" value="UniProtKB-SubCell"/>
</dbReference>
<name>A0A2B4RFI2_STYPI</name>
<comment type="similarity">
    <text evidence="2">Belongs to the ABC transporter superfamily. ABCC family. Conjugate transporter (TC 3.A.1.208) subfamily.</text>
</comment>
<gene>
    <name evidence="6" type="primary">ABCC4</name>
    <name evidence="6" type="ORF">AWC38_SpisGene20656</name>
</gene>
<comment type="caution">
    <text evidence="6">The sequence shown here is derived from an EMBL/GenBank/DDBJ whole genome shotgun (WGS) entry which is preliminary data.</text>
</comment>
<protein>
    <submittedName>
        <fullName evidence="6">Multidrug resistance-associated protein 4</fullName>
    </submittedName>
</protein>
<proteinExistence type="inferred from homology"/>
<evidence type="ECO:0000256" key="2">
    <source>
        <dbReference type="ARBA" id="ARBA00009726"/>
    </source>
</evidence>
<dbReference type="PANTHER" id="PTHR24223">
    <property type="entry name" value="ATP-BINDING CASSETTE SUB-FAMILY C"/>
    <property type="match status" value="1"/>
</dbReference>
<evidence type="ECO:0000313" key="6">
    <source>
        <dbReference type="EMBL" id="PFX15138.1"/>
    </source>
</evidence>
<dbReference type="STRING" id="50429.A0A2B4RFI2"/>
<reference evidence="7" key="1">
    <citation type="journal article" date="2017" name="bioRxiv">
        <title>Comparative analysis of the genomes of Stylophora pistillata and Acropora digitifera provides evidence for extensive differences between species of corals.</title>
        <authorList>
            <person name="Voolstra C.R."/>
            <person name="Li Y."/>
            <person name="Liew Y.J."/>
            <person name="Baumgarten S."/>
            <person name="Zoccola D."/>
            <person name="Flot J.-F."/>
            <person name="Tambutte S."/>
            <person name="Allemand D."/>
            <person name="Aranda M."/>
        </authorList>
    </citation>
    <scope>NUCLEOTIDE SEQUENCE [LARGE SCALE GENOMIC DNA]</scope>
</reference>
<dbReference type="GO" id="GO:0042626">
    <property type="term" value="F:ATPase-coupled transmembrane transporter activity"/>
    <property type="evidence" value="ECO:0007669"/>
    <property type="project" value="TreeGrafter"/>
</dbReference>
<dbReference type="GO" id="GO:0005524">
    <property type="term" value="F:ATP binding"/>
    <property type="evidence" value="ECO:0007669"/>
    <property type="project" value="UniProtKB-KW"/>
</dbReference>
<dbReference type="EMBL" id="LSMT01000681">
    <property type="protein sequence ID" value="PFX15138.1"/>
    <property type="molecule type" value="Genomic_DNA"/>
</dbReference>
<dbReference type="OrthoDB" id="271111at2759"/>
<evidence type="ECO:0000259" key="5">
    <source>
        <dbReference type="Pfam" id="PF00005"/>
    </source>
</evidence>
<keyword evidence="4" id="KW-0067">ATP-binding</keyword>
<dbReference type="InterPro" id="IPR003439">
    <property type="entry name" value="ABC_transporter-like_ATP-bd"/>
</dbReference>
<evidence type="ECO:0000256" key="1">
    <source>
        <dbReference type="ARBA" id="ARBA00004141"/>
    </source>
</evidence>
<feature type="domain" description="ABC transporter" evidence="5">
    <location>
        <begin position="69"/>
        <end position="177"/>
    </location>
</feature>
<comment type="subcellular location">
    <subcellularLocation>
        <location evidence="1">Membrane</location>
        <topology evidence="1">Multi-pass membrane protein</topology>
    </subcellularLocation>
</comment>
<sequence length="186" mass="20196">MFPAITMASPYMEKELVQRSCERIIGITTSSAAAKQAGNSALRPSMIVPLSRKGNALRDSNNAFVDLNGLIIDGVGLTSINLQDTRRSMAVITQAPVLFGGTLRGKLDPSKEYTDADLWTAMENVQLKTLVEDFSGQLEFKLKESGANLSVGERQLVCLARALVQKSKIIIMDEATANVDFRTSTV</sequence>
<organism evidence="6 7">
    <name type="scientific">Stylophora pistillata</name>
    <name type="common">Smooth cauliflower coral</name>
    <dbReference type="NCBI Taxonomy" id="50429"/>
    <lineage>
        <taxon>Eukaryota</taxon>
        <taxon>Metazoa</taxon>
        <taxon>Cnidaria</taxon>
        <taxon>Anthozoa</taxon>
        <taxon>Hexacorallia</taxon>
        <taxon>Scleractinia</taxon>
        <taxon>Astrocoeniina</taxon>
        <taxon>Pocilloporidae</taxon>
        <taxon>Stylophora</taxon>
    </lineage>
</organism>
<dbReference type="PANTHER" id="PTHR24223:SF456">
    <property type="entry name" value="MULTIDRUG RESISTANCE-ASSOCIATED PROTEIN LETHAL(2)03659"/>
    <property type="match status" value="1"/>
</dbReference>
<dbReference type="SUPFAM" id="SSF52540">
    <property type="entry name" value="P-loop containing nucleoside triphosphate hydrolases"/>
    <property type="match status" value="1"/>
</dbReference>
<dbReference type="Gene3D" id="3.40.50.300">
    <property type="entry name" value="P-loop containing nucleotide triphosphate hydrolases"/>
    <property type="match status" value="1"/>
</dbReference>
<dbReference type="InterPro" id="IPR027417">
    <property type="entry name" value="P-loop_NTPase"/>
</dbReference>
<keyword evidence="3" id="KW-0547">Nucleotide-binding</keyword>
<evidence type="ECO:0000256" key="4">
    <source>
        <dbReference type="ARBA" id="ARBA00022840"/>
    </source>
</evidence>
<evidence type="ECO:0000256" key="3">
    <source>
        <dbReference type="ARBA" id="ARBA00022741"/>
    </source>
</evidence>
<dbReference type="GO" id="GO:0016887">
    <property type="term" value="F:ATP hydrolysis activity"/>
    <property type="evidence" value="ECO:0007669"/>
    <property type="project" value="InterPro"/>
</dbReference>
<evidence type="ECO:0000313" key="7">
    <source>
        <dbReference type="Proteomes" id="UP000225706"/>
    </source>
</evidence>
<dbReference type="InterPro" id="IPR050173">
    <property type="entry name" value="ABC_transporter_C-like"/>
</dbReference>
<dbReference type="Proteomes" id="UP000225706">
    <property type="component" value="Unassembled WGS sequence"/>
</dbReference>
<keyword evidence="7" id="KW-1185">Reference proteome</keyword>